<comment type="caution">
    <text evidence="1">The sequence shown here is derived from an EMBL/GenBank/DDBJ whole genome shotgun (WGS) entry which is preliminary data.</text>
</comment>
<evidence type="ECO:0000313" key="1">
    <source>
        <dbReference type="EMBL" id="KAK7361916.1"/>
    </source>
</evidence>
<dbReference type="AlphaFoldDB" id="A0AAN9MXU5"/>
<sequence length="199" mass="22303">MDEYKKLSQGTPAVPLAWDRTSLLIPSFEVSYQNGDEVRIWSNFVKLLASQSTEMCSLPCTPSTTQSFSYAPKELNGIMEDATQQGAILRQIATSQDSQPCNFFQLQINIEPMDSKADLCFRISASNTYSADIAKVHMVKTEESTSTDSSLDYKPNNMRSLSVKHLRGSFETEFPLQAFVIVQKFAEKSQDSSNPHLRP</sequence>
<evidence type="ECO:0000313" key="2">
    <source>
        <dbReference type="Proteomes" id="UP001367508"/>
    </source>
</evidence>
<protein>
    <submittedName>
        <fullName evidence="1">Uncharacterized protein</fullName>
    </submittedName>
</protein>
<accession>A0AAN9MXU5</accession>
<dbReference type="EMBL" id="JAYMYQ010000001">
    <property type="protein sequence ID" value="KAK7361916.1"/>
    <property type="molecule type" value="Genomic_DNA"/>
</dbReference>
<gene>
    <name evidence="1" type="ORF">VNO77_04008</name>
</gene>
<organism evidence="1 2">
    <name type="scientific">Canavalia gladiata</name>
    <name type="common">Sword bean</name>
    <name type="synonym">Dolichos gladiatus</name>
    <dbReference type="NCBI Taxonomy" id="3824"/>
    <lineage>
        <taxon>Eukaryota</taxon>
        <taxon>Viridiplantae</taxon>
        <taxon>Streptophyta</taxon>
        <taxon>Embryophyta</taxon>
        <taxon>Tracheophyta</taxon>
        <taxon>Spermatophyta</taxon>
        <taxon>Magnoliopsida</taxon>
        <taxon>eudicotyledons</taxon>
        <taxon>Gunneridae</taxon>
        <taxon>Pentapetalae</taxon>
        <taxon>rosids</taxon>
        <taxon>fabids</taxon>
        <taxon>Fabales</taxon>
        <taxon>Fabaceae</taxon>
        <taxon>Papilionoideae</taxon>
        <taxon>50 kb inversion clade</taxon>
        <taxon>NPAAA clade</taxon>
        <taxon>indigoferoid/millettioid clade</taxon>
        <taxon>Phaseoleae</taxon>
        <taxon>Canavalia</taxon>
    </lineage>
</organism>
<keyword evidence="2" id="KW-1185">Reference proteome</keyword>
<reference evidence="1 2" key="1">
    <citation type="submission" date="2024-01" db="EMBL/GenBank/DDBJ databases">
        <title>The genomes of 5 underutilized Papilionoideae crops provide insights into root nodulation and disease resistanc.</title>
        <authorList>
            <person name="Jiang F."/>
        </authorList>
    </citation>
    <scope>NUCLEOTIDE SEQUENCE [LARGE SCALE GENOMIC DNA]</scope>
    <source>
        <strain evidence="1">LVBAO_FW01</strain>
        <tissue evidence="1">Leaves</tissue>
    </source>
</reference>
<name>A0AAN9MXU5_CANGL</name>
<proteinExistence type="predicted"/>
<dbReference type="Proteomes" id="UP001367508">
    <property type="component" value="Unassembled WGS sequence"/>
</dbReference>